<protein>
    <recommendedName>
        <fullName evidence="3">2TM domain-containing protein</fullName>
    </recommendedName>
</protein>
<feature type="transmembrane region" description="Helical" evidence="2">
    <location>
        <begin position="22"/>
        <end position="41"/>
    </location>
</feature>
<feature type="coiled-coil region" evidence="1">
    <location>
        <begin position="85"/>
        <end position="112"/>
    </location>
</feature>
<keyword evidence="2" id="KW-0472">Membrane</keyword>
<dbReference type="InterPro" id="IPR025698">
    <property type="entry name" value="2TM_dom"/>
</dbReference>
<dbReference type="Pfam" id="PF13239">
    <property type="entry name" value="2TM"/>
    <property type="match status" value="1"/>
</dbReference>
<evidence type="ECO:0000313" key="4">
    <source>
        <dbReference type="EMBL" id="AWG25143.1"/>
    </source>
</evidence>
<dbReference type="AlphaFoldDB" id="A0A2S1LN12"/>
<name>A0A2S1LN12_9FLAO</name>
<keyword evidence="1" id="KW-0175">Coiled coil</keyword>
<organism evidence="4 5">
    <name type="scientific">Flavobacterium kingsejongi</name>
    <dbReference type="NCBI Taxonomy" id="1678728"/>
    <lineage>
        <taxon>Bacteria</taxon>
        <taxon>Pseudomonadati</taxon>
        <taxon>Bacteroidota</taxon>
        <taxon>Flavobacteriia</taxon>
        <taxon>Flavobacteriales</taxon>
        <taxon>Flavobacteriaceae</taxon>
        <taxon>Flavobacterium</taxon>
    </lineage>
</organism>
<evidence type="ECO:0000256" key="2">
    <source>
        <dbReference type="SAM" id="Phobius"/>
    </source>
</evidence>
<dbReference type="RefSeq" id="WP_108736747.1">
    <property type="nucleotide sequence ID" value="NZ_CP020919.1"/>
</dbReference>
<keyword evidence="5" id="KW-1185">Reference proteome</keyword>
<feature type="transmembrane region" description="Helical" evidence="2">
    <location>
        <begin position="53"/>
        <end position="75"/>
    </location>
</feature>
<keyword evidence="2" id="KW-1133">Transmembrane helix</keyword>
<proteinExistence type="predicted"/>
<keyword evidence="2" id="KW-0812">Transmembrane</keyword>
<reference evidence="4 5" key="1">
    <citation type="submission" date="2017-04" db="EMBL/GenBank/DDBJ databases">
        <title>Complete genome sequence of Flavobacterium kingsejong AJ004.</title>
        <authorList>
            <person name="Lee P.C."/>
        </authorList>
    </citation>
    <scope>NUCLEOTIDE SEQUENCE [LARGE SCALE GENOMIC DNA]</scope>
    <source>
        <strain evidence="4 5">AJ004</strain>
    </source>
</reference>
<dbReference type="OrthoDB" id="1443721at2"/>
<evidence type="ECO:0000259" key="3">
    <source>
        <dbReference type="Pfam" id="PF13239"/>
    </source>
</evidence>
<dbReference type="KEGG" id="fki:FK004_07800"/>
<dbReference type="EMBL" id="CP020919">
    <property type="protein sequence ID" value="AWG25143.1"/>
    <property type="molecule type" value="Genomic_DNA"/>
</dbReference>
<feature type="domain" description="2TM" evidence="3">
    <location>
        <begin position="10"/>
        <end position="92"/>
    </location>
</feature>
<dbReference type="Proteomes" id="UP000244677">
    <property type="component" value="Chromosome"/>
</dbReference>
<evidence type="ECO:0000313" key="5">
    <source>
        <dbReference type="Proteomes" id="UP000244677"/>
    </source>
</evidence>
<sequence>METNQHELYENARKRIVQKKRLFYHFVIFLIGSIFIIVINKGLHVGEQTMENWFVWAILAWAFLFTFHFVNVFIIKGFMNKDWERQQIDRLVQKQEQKIQHLQSQVEEDFAKKNTL</sequence>
<accession>A0A2S1LN12</accession>
<gene>
    <name evidence="4" type="ORF">FK004_07800</name>
</gene>
<evidence type="ECO:0000256" key="1">
    <source>
        <dbReference type="SAM" id="Coils"/>
    </source>
</evidence>